<feature type="compositionally biased region" description="Polar residues" evidence="1">
    <location>
        <begin position="998"/>
        <end position="1010"/>
    </location>
</feature>
<feature type="compositionally biased region" description="Basic and acidic residues" evidence="1">
    <location>
        <begin position="800"/>
        <end position="819"/>
    </location>
</feature>
<dbReference type="SUPFAM" id="SSF56112">
    <property type="entry name" value="Protein kinase-like (PK-like)"/>
    <property type="match status" value="1"/>
</dbReference>
<dbReference type="CDD" id="cd14037">
    <property type="entry name" value="STKc_NAK_like"/>
    <property type="match status" value="1"/>
</dbReference>
<evidence type="ECO:0000259" key="2">
    <source>
        <dbReference type="PROSITE" id="PS50011"/>
    </source>
</evidence>
<dbReference type="InterPro" id="IPR000719">
    <property type="entry name" value="Prot_kinase_dom"/>
</dbReference>
<feature type="compositionally biased region" description="Low complexity" evidence="1">
    <location>
        <begin position="689"/>
        <end position="699"/>
    </location>
</feature>
<dbReference type="GO" id="GO:0005524">
    <property type="term" value="F:ATP binding"/>
    <property type="evidence" value="ECO:0007669"/>
    <property type="project" value="InterPro"/>
</dbReference>
<dbReference type="RefSeq" id="XP_055876650.1">
    <property type="nucleotide sequence ID" value="XM_056020675.1"/>
</dbReference>
<dbReference type="PANTHER" id="PTHR47907:SF4">
    <property type="entry name" value="BMP-2-INDUCIBLE PROTEIN KINASE ISOFORM X1"/>
    <property type="match status" value="1"/>
</dbReference>
<dbReference type="GeneID" id="106068812"/>
<dbReference type="PROSITE" id="PS00108">
    <property type="entry name" value="PROTEIN_KINASE_ST"/>
    <property type="match status" value="1"/>
</dbReference>
<reference evidence="4" key="1">
    <citation type="submission" date="2025-08" db="UniProtKB">
        <authorList>
            <consortium name="RefSeq"/>
        </authorList>
    </citation>
    <scope>IDENTIFICATION</scope>
</reference>
<evidence type="ECO:0000256" key="1">
    <source>
        <dbReference type="SAM" id="MobiDB-lite"/>
    </source>
</evidence>
<dbReference type="Proteomes" id="UP001165740">
    <property type="component" value="Chromosome 2"/>
</dbReference>
<feature type="region of interest" description="Disordered" evidence="1">
    <location>
        <begin position="686"/>
        <end position="707"/>
    </location>
</feature>
<feature type="region of interest" description="Disordered" evidence="1">
    <location>
        <begin position="1459"/>
        <end position="1480"/>
    </location>
</feature>
<dbReference type="GO" id="GO:0004672">
    <property type="term" value="F:protein kinase activity"/>
    <property type="evidence" value="ECO:0007669"/>
    <property type="project" value="InterPro"/>
</dbReference>
<evidence type="ECO:0000313" key="3">
    <source>
        <dbReference type="Proteomes" id="UP001165740"/>
    </source>
</evidence>
<protein>
    <submittedName>
        <fullName evidence="4">BMP-2-inducible protein kinase-like isoform X1</fullName>
    </submittedName>
</protein>
<accession>A0A9W2ZNZ7</accession>
<dbReference type="InterPro" id="IPR051744">
    <property type="entry name" value="AP2_assoc_SerThr_kinase"/>
</dbReference>
<feature type="region of interest" description="Disordered" evidence="1">
    <location>
        <begin position="507"/>
        <end position="555"/>
    </location>
</feature>
<sequence length="1480" mass="161673">MKKLFGSNQQNPFIGKTFQIGRYSVVVDDVIAEGGFAIVFLVKLPNRSRLALKRMYVNNDRDLAVCQKEIKIMKDLSGHKNTIRYIESSINVTQNRVYEVLILMQFCRGSVIQEMNDRIDSGFSEKEILKIFCDVCEAVSRLHHCQTPIIHRDLKVENILLGEAGNYVLCDFGSATGRVMDPSQQKITAIEEEIQKYTTLSYRAPEMIDLYGGTPITTKADIWALGCLLYKLCFFTLPFGESSLAIQSVNYTIPDSCRFSNGLMSLIAFMLQKDPAKRPDIFQVSSVAFHLAGRANPVPNMNSSPVPDIKSLPLPLTESEAKQMKSTGQKNPAAVIVESTTVAPRQRPKGQAAPTSATLGLPIQTTIAPRRRPTASNPNTPVVDVGPPPTTSPPYAAPAAVPASPMYSMVPQQVSTVANFPHGSMNTSNQSFYAHQSFSQPMGMYQMYPNPLAQPLFNQQAPLTQSTSYNHALNERGGSGERLVTSVSSNEVKTAQLISIDDDIIEDTSKSDPNLATQSDTTFKRPFVPQNRIPSLDPGSSPSLLLNPPVDNRVNRHRRNVSDTSFLTMGGKGSAFRAYHGNQLSTTNEAKSKSATNTPINSPPPLGSQKFTRPLSADLVEWNPFEDNFNAETDDMMFGEEFDKIRRGSNTSISNVKSREDLVMSGSDSSDPFCNAPFKKAVARKKISLDGSSSDSGSDNRVNTKTTEKVKLQSAALSDTLAAAEQGSETRSRDFLGTGQLRAALGRTKYSQLIDSDETDDVYDGRNKENVPIFGQEGTKAAVYDDGHQLNLVSAAISKLEPRGRKESSSSYAEEDHPSLKTQQANNFDYQELDDEFGSRPVDLAVSVAIKSGSNEADSVNVKYVTGADRIVGHEYGVKPLLDDDELQDAYVGQAQGWPQAHNVPNPVQYYFPNQQGLSNAGHTAMEQNGARQLTEKSFGYLKDQITLACEPAEADVDHSAMTTSSSVISPELESGFDVFSAAPFKPKSSKTSTPASVQASGTSSINSTSTDVFDSAPFKYKPVKSNTSSTVTSPGSSTSITATSGDFLVSKKTDQADIFGSTPFHTSHSNISSGPSSSTVSLSMEDIMYIKTPDEAQPGSLQQLSGCSNSVSSDYLSSQQIGRNYEYPKQNDTLTMSGHAELESIISNIPEDPFGAVPLNKAMKRSMKKGSINPLPMPSSAASTIPAKVVLNPVGMTGPNTDYMGTRKNDIVINNQGQHYIGGVSQESQHPNNMSYNAQYRHISMSHTNPTWNTQTQHFLPMAQSHNNNQPNIQKSVLESVSQSKPNSQQTQKISHPIVPQASHQDMRHSHAFQHHMFNQTVVRPAPPTTRPNIQRPGDLPVASSVQLVGTSTWTSAHQDEAEWEAPDEFDDEGRYQRLKVKGPNSKRSSREVSSSGFANMSFNDEDEFNQDSLPRDSPSMGTAVSIQNMYRTETSPTGGEIVGRATIVVPATAFDTGTWPRKHKRHQVKAEPFSVTKK</sequence>
<dbReference type="Gene3D" id="1.10.510.10">
    <property type="entry name" value="Transferase(Phosphotransferase) domain 1"/>
    <property type="match status" value="1"/>
</dbReference>
<feature type="domain" description="Protein kinase" evidence="2">
    <location>
        <begin position="25"/>
        <end position="290"/>
    </location>
</feature>
<dbReference type="PANTHER" id="PTHR47907">
    <property type="entry name" value="PROTEIN KINASE DOMAIN-CONTAINING PROTEIN"/>
    <property type="match status" value="1"/>
</dbReference>
<gene>
    <name evidence="4" type="primary">LOC106068812</name>
</gene>
<proteinExistence type="predicted"/>
<dbReference type="InterPro" id="IPR011009">
    <property type="entry name" value="Kinase-like_dom_sf"/>
</dbReference>
<feature type="region of interest" description="Disordered" evidence="1">
    <location>
        <begin position="1383"/>
        <end position="1423"/>
    </location>
</feature>
<evidence type="ECO:0000313" key="4">
    <source>
        <dbReference type="RefSeq" id="XP_055876650.1"/>
    </source>
</evidence>
<dbReference type="PROSITE" id="PS50011">
    <property type="entry name" value="PROTEIN_KINASE_DOM"/>
    <property type="match status" value="1"/>
</dbReference>
<dbReference type="SMART" id="SM00220">
    <property type="entry name" value="S_TKc"/>
    <property type="match status" value="1"/>
</dbReference>
<feature type="region of interest" description="Disordered" evidence="1">
    <location>
        <begin position="800"/>
        <end position="825"/>
    </location>
</feature>
<keyword evidence="3" id="KW-1185">Reference proteome</keyword>
<dbReference type="InterPro" id="IPR008271">
    <property type="entry name" value="Ser/Thr_kinase_AS"/>
</dbReference>
<dbReference type="OrthoDB" id="2018507at2759"/>
<dbReference type="Pfam" id="PF00069">
    <property type="entry name" value="Pkinase"/>
    <property type="match status" value="1"/>
</dbReference>
<feature type="compositionally biased region" description="Low complexity" evidence="1">
    <location>
        <begin position="534"/>
        <end position="552"/>
    </location>
</feature>
<name>A0A9W2ZNZ7_BIOGL</name>
<dbReference type="OMA" id="DLAEWNP"/>
<feature type="compositionally biased region" description="Low complexity" evidence="1">
    <location>
        <begin position="984"/>
        <end position="997"/>
    </location>
</feature>
<organism evidence="3 4">
    <name type="scientific">Biomphalaria glabrata</name>
    <name type="common">Bloodfluke planorb</name>
    <name type="synonym">Freshwater snail</name>
    <dbReference type="NCBI Taxonomy" id="6526"/>
    <lineage>
        <taxon>Eukaryota</taxon>
        <taxon>Metazoa</taxon>
        <taxon>Spiralia</taxon>
        <taxon>Lophotrochozoa</taxon>
        <taxon>Mollusca</taxon>
        <taxon>Gastropoda</taxon>
        <taxon>Heterobranchia</taxon>
        <taxon>Euthyneura</taxon>
        <taxon>Panpulmonata</taxon>
        <taxon>Hygrophila</taxon>
        <taxon>Lymnaeoidea</taxon>
        <taxon>Planorbidae</taxon>
        <taxon>Biomphalaria</taxon>
    </lineage>
</organism>
<feature type="region of interest" description="Disordered" evidence="1">
    <location>
        <begin position="587"/>
        <end position="611"/>
    </location>
</feature>
<feature type="region of interest" description="Disordered" evidence="1">
    <location>
        <begin position="984"/>
        <end position="1010"/>
    </location>
</feature>
<feature type="compositionally biased region" description="Polar residues" evidence="1">
    <location>
        <begin position="587"/>
        <end position="600"/>
    </location>
</feature>